<organism evidence="2 3">
    <name type="scientific">Sphingomonas kyeonggiensis</name>
    <dbReference type="NCBI Taxonomy" id="1268553"/>
    <lineage>
        <taxon>Bacteria</taxon>
        <taxon>Pseudomonadati</taxon>
        <taxon>Pseudomonadota</taxon>
        <taxon>Alphaproteobacteria</taxon>
        <taxon>Sphingomonadales</taxon>
        <taxon>Sphingomonadaceae</taxon>
        <taxon>Sphingomonas</taxon>
    </lineage>
</organism>
<dbReference type="InterPro" id="IPR029058">
    <property type="entry name" value="AB_hydrolase_fold"/>
</dbReference>
<feature type="domain" description="AB hydrolase-1" evidence="1">
    <location>
        <begin position="59"/>
        <end position="258"/>
    </location>
</feature>
<dbReference type="EMBL" id="JACIEH010000001">
    <property type="protein sequence ID" value="MBB4097982.1"/>
    <property type="molecule type" value="Genomic_DNA"/>
</dbReference>
<dbReference type="PANTHER" id="PTHR43798">
    <property type="entry name" value="MONOACYLGLYCEROL LIPASE"/>
    <property type="match status" value="1"/>
</dbReference>
<evidence type="ECO:0000313" key="3">
    <source>
        <dbReference type="Proteomes" id="UP000557392"/>
    </source>
</evidence>
<dbReference type="InterPro" id="IPR000073">
    <property type="entry name" value="AB_hydrolase_1"/>
</dbReference>
<dbReference type="RefSeq" id="WP_183996061.1">
    <property type="nucleotide sequence ID" value="NZ_JACIEH010000001.1"/>
</dbReference>
<accession>A0A7W6JT57</accession>
<comment type="caution">
    <text evidence="2">The sequence shown here is derived from an EMBL/GenBank/DDBJ whole genome shotgun (WGS) entry which is preliminary data.</text>
</comment>
<sequence length="286" mass="30704">MADPIFSPAVPEFITVDGLRIRFIRTDGEGTPILLTAPWPQSIYAFHGIWSEITPLGPVIALDLPGFGRSEGRPDLMSPQAMGDFLVRFARALSLQRVHAVGPDVGTSALLFAAHSAPDLFESITIGSGGARMDLVGAGLRGVIEAAPGSFGEEDGGPQVVATITRNARHLPPKEAMEDFRASSAGRRWIEAAEYVRAYPRGLARLGELLPSIEAPVLVISGRDDPIVPPSNGDYLAEFLPAAVNVIVAAGHYVWEDAPEEYAALIRDWVQGGHRDPGRFPAKRKV</sequence>
<dbReference type="SUPFAM" id="SSF53474">
    <property type="entry name" value="alpha/beta-Hydrolases"/>
    <property type="match status" value="1"/>
</dbReference>
<protein>
    <submittedName>
        <fullName evidence="2">Pimeloyl-ACP methyl ester carboxylesterase</fullName>
    </submittedName>
</protein>
<reference evidence="2 3" key="1">
    <citation type="submission" date="2020-08" db="EMBL/GenBank/DDBJ databases">
        <title>Genomic Encyclopedia of Type Strains, Phase IV (KMG-IV): sequencing the most valuable type-strain genomes for metagenomic binning, comparative biology and taxonomic classification.</title>
        <authorList>
            <person name="Goeker M."/>
        </authorList>
    </citation>
    <scope>NUCLEOTIDE SEQUENCE [LARGE SCALE GENOMIC DNA]</scope>
    <source>
        <strain evidence="2 3">DSM 101806</strain>
    </source>
</reference>
<dbReference type="Gene3D" id="3.40.50.1820">
    <property type="entry name" value="alpha/beta hydrolase"/>
    <property type="match status" value="1"/>
</dbReference>
<dbReference type="Pfam" id="PF00561">
    <property type="entry name" value="Abhydrolase_1"/>
    <property type="match status" value="1"/>
</dbReference>
<keyword evidence="3" id="KW-1185">Reference proteome</keyword>
<dbReference type="AlphaFoldDB" id="A0A7W6JT57"/>
<dbReference type="GO" id="GO:0016020">
    <property type="term" value="C:membrane"/>
    <property type="evidence" value="ECO:0007669"/>
    <property type="project" value="TreeGrafter"/>
</dbReference>
<evidence type="ECO:0000259" key="1">
    <source>
        <dbReference type="Pfam" id="PF00561"/>
    </source>
</evidence>
<dbReference type="PRINTS" id="PR00111">
    <property type="entry name" value="ABHYDROLASE"/>
</dbReference>
<dbReference type="Proteomes" id="UP000557392">
    <property type="component" value="Unassembled WGS sequence"/>
</dbReference>
<gene>
    <name evidence="2" type="ORF">GGR46_001515</name>
</gene>
<dbReference type="PANTHER" id="PTHR43798:SF33">
    <property type="entry name" value="HYDROLASE, PUTATIVE (AFU_ORTHOLOGUE AFUA_2G14860)-RELATED"/>
    <property type="match status" value="1"/>
</dbReference>
<dbReference type="InterPro" id="IPR050266">
    <property type="entry name" value="AB_hydrolase_sf"/>
</dbReference>
<name>A0A7W6JT57_9SPHN</name>
<proteinExistence type="predicted"/>
<evidence type="ECO:0000313" key="2">
    <source>
        <dbReference type="EMBL" id="MBB4097982.1"/>
    </source>
</evidence>